<dbReference type="EMBL" id="HG996467">
    <property type="protein sequence ID" value="CAG1863018.1"/>
    <property type="molecule type" value="Genomic_DNA"/>
</dbReference>
<keyword evidence="1" id="KW-1133">Transmembrane helix</keyword>
<proteinExistence type="predicted"/>
<organism evidence="2">
    <name type="scientific">Musa acuminata subsp. malaccensis</name>
    <name type="common">Wild banana</name>
    <name type="synonym">Musa malaccensis</name>
    <dbReference type="NCBI Taxonomy" id="214687"/>
    <lineage>
        <taxon>Eukaryota</taxon>
        <taxon>Viridiplantae</taxon>
        <taxon>Streptophyta</taxon>
        <taxon>Embryophyta</taxon>
        <taxon>Tracheophyta</taxon>
        <taxon>Spermatophyta</taxon>
        <taxon>Magnoliopsida</taxon>
        <taxon>Liliopsida</taxon>
        <taxon>Zingiberales</taxon>
        <taxon>Musaceae</taxon>
        <taxon>Musa</taxon>
    </lineage>
</organism>
<protein>
    <submittedName>
        <fullName evidence="2">(wild Malaysian banana) hypothetical protein</fullName>
    </submittedName>
</protein>
<dbReference type="AlphaFoldDB" id="A0A8D7BBA0"/>
<name>A0A8D7BBA0_MUSAM</name>
<evidence type="ECO:0000256" key="1">
    <source>
        <dbReference type="SAM" id="Phobius"/>
    </source>
</evidence>
<keyword evidence="1" id="KW-0812">Transmembrane</keyword>
<evidence type="ECO:0000313" key="2">
    <source>
        <dbReference type="EMBL" id="CAG1863018.1"/>
    </source>
</evidence>
<feature type="non-terminal residue" evidence="2">
    <location>
        <position position="66"/>
    </location>
</feature>
<reference evidence="2" key="1">
    <citation type="submission" date="2021-03" db="EMBL/GenBank/DDBJ databases">
        <authorList>
            <consortium name="Genoscope - CEA"/>
            <person name="William W."/>
        </authorList>
    </citation>
    <scope>NUCLEOTIDE SEQUENCE</scope>
    <source>
        <strain evidence="2">Doubled-haploid Pahang</strain>
    </source>
</reference>
<feature type="non-terminal residue" evidence="2">
    <location>
        <position position="1"/>
    </location>
</feature>
<accession>A0A8D7BBA0</accession>
<sequence>HRVHLHSSFSSIFLLPPFFRLSLLLRLLLCLFSGTVGPWWPCFMGLLGWSEPEEEEGGPTFFRTPQ</sequence>
<keyword evidence="1" id="KW-0472">Membrane</keyword>
<feature type="transmembrane region" description="Helical" evidence="1">
    <location>
        <begin position="21"/>
        <end position="40"/>
    </location>
</feature>
<gene>
    <name evidence="2" type="ORF">GSMUA_79120.1</name>
</gene>